<dbReference type="EMBL" id="JACHGY010000001">
    <property type="protein sequence ID" value="MBB6430881.1"/>
    <property type="molecule type" value="Genomic_DNA"/>
</dbReference>
<proteinExistence type="predicted"/>
<gene>
    <name evidence="2" type="ORF">HNQ40_002687</name>
</gene>
<accession>A0A7X0H9Y0</accession>
<reference evidence="2 3" key="1">
    <citation type="submission" date="2020-08" db="EMBL/GenBank/DDBJ databases">
        <title>Genomic Encyclopedia of Type Strains, Phase IV (KMG-IV): sequencing the most valuable type-strain genomes for metagenomic binning, comparative biology and taxonomic classification.</title>
        <authorList>
            <person name="Goeker M."/>
        </authorList>
    </citation>
    <scope>NUCLEOTIDE SEQUENCE [LARGE SCALE GENOMIC DNA]</scope>
    <source>
        <strain evidence="2 3">DSM 103725</strain>
    </source>
</reference>
<dbReference type="Proteomes" id="UP000541810">
    <property type="component" value="Unassembled WGS sequence"/>
</dbReference>
<dbReference type="Pfam" id="PF14238">
    <property type="entry name" value="DUF4340"/>
    <property type="match status" value="1"/>
</dbReference>
<evidence type="ECO:0000313" key="2">
    <source>
        <dbReference type="EMBL" id="MBB6430881.1"/>
    </source>
</evidence>
<keyword evidence="3" id="KW-1185">Reference proteome</keyword>
<dbReference type="AlphaFoldDB" id="A0A7X0H9Y0"/>
<evidence type="ECO:0000259" key="1">
    <source>
        <dbReference type="Pfam" id="PF14238"/>
    </source>
</evidence>
<protein>
    <recommendedName>
        <fullName evidence="1">DUF4340 domain-containing protein</fullName>
    </recommendedName>
</protein>
<sequence length="713" mass="78321">MNFKTTLVMLVLLAAIAGAYLWMSSAGPRGASPQESLPDTLVTGREFQSITIQQQDQTLTLENQEGQWWQTQPVRFPVTGETVETLVNAGLSLVPRKVFSYDDESATIAPGEALSTLGLEPPRATVTYLSDTGTHQLLLGTYSVAGSAYLQLNGDERVYLVDPTLHNAVLNADPKSWRPQTLPTLDANRVNRITLTGGPQDLNLTRAEDGWSLAPDGGERADDELVTRLAMMAQHLKPLSYVSDAPDALTQYGLAEPRATLTTADATGARQTLRLGQDADLGGTSVYATWSDTDEASPVVFVLPADPINELPRITADLLRDPRVVTASPGTIRGQLVNRVGRDTVEINQSPDGQGLAFVEPETGYDPDIQRASRWLTTLTRVEPTGHVRAPREAQAPIALIELRLTGGRSEYVRLYADRDGREDVLLAVRESETVAALVPSEQVAPLLAPVVTLRDRNLPDVGPIEELRLTRDDGEAFNFALDPQQGWLPQNDDFTDQWHADRFKELGDWVASPRVRSWTALPELPRGPTARLSLGQGKPAYVVNVDQQLGQRTDLPGVFRLPEVIAPLFGEEYRQKLVLPYRPDQITRVTLGIESNPDSPNLPPAATISRNPQGVFVDAQGNRFDNQAQCAALLNTLAGLSAKRIIPARLPEQRQPPIRFWELATDDGQTHRLQRDNLGVWSLNDLTFFIEAEDDKLLKQLDTAWGKALVSP</sequence>
<organism evidence="2 3">
    <name type="scientific">Algisphaera agarilytica</name>
    <dbReference type="NCBI Taxonomy" id="1385975"/>
    <lineage>
        <taxon>Bacteria</taxon>
        <taxon>Pseudomonadati</taxon>
        <taxon>Planctomycetota</taxon>
        <taxon>Phycisphaerae</taxon>
        <taxon>Phycisphaerales</taxon>
        <taxon>Phycisphaeraceae</taxon>
        <taxon>Algisphaera</taxon>
    </lineage>
</organism>
<feature type="domain" description="DUF4340" evidence="1">
    <location>
        <begin position="68"/>
        <end position="212"/>
    </location>
</feature>
<dbReference type="InterPro" id="IPR025641">
    <property type="entry name" value="DUF4340"/>
</dbReference>
<comment type="caution">
    <text evidence="2">The sequence shown here is derived from an EMBL/GenBank/DDBJ whole genome shotgun (WGS) entry which is preliminary data.</text>
</comment>
<name>A0A7X0H9Y0_9BACT</name>
<dbReference type="RefSeq" id="WP_184678374.1">
    <property type="nucleotide sequence ID" value="NZ_JACHGY010000001.1"/>
</dbReference>
<evidence type="ECO:0000313" key="3">
    <source>
        <dbReference type="Proteomes" id="UP000541810"/>
    </source>
</evidence>